<sequence length="1912" mass="207184">MSVTDLKTSKRKESSETDLSAYYFPLLSGEDIDDLETSTENSPLKLVIQLWDRAILSSFLSTKGDFSEASTSKLAEVSMDILLHSSNDRFAQIRWSCVLTALLKRYRKTVRVTFSWKDIYQLMVKCHLQSALGYEGADLVSAHAVVFSRLVRRCRHFFSPEAAGEIWTEFRPAFADLSSNACLEGVGFLALFMPTRPLMEGAAPATHHWNTWVEEWMRLWQSLPHCEYWNACWQGLFSRLSKHDVAGIVSWGNLLPALMTQILWGFEIPVGSALGSSPVGRRAPRECHLLFAGECLPRMRSSAKILVYSLTLAEGGSQQHLNTLTDYLENYYHPSNGGMWTSSLTSFMRYLAKYFFKRSTTEKTADVAWGGKLEALQRKDFSMCLMRMIKGAQFSKNHHMSVAAASALGLLAYVEPETVLPLVVQRFDEALQTCTATHQLVAAVDALALSMRALLLHPEAVAGSTGGMSSAEVVVQALVATLPGIDANDPPKTMVTLKLYNSVLSSIGEISDEAAEGKSAVVSTYLPIVWIEWVNELLQRLFLLFSNLDPAACRGGGDSASSANNDMDVSFLMYGCSAYRPCMELLFARMSPAICSHAIRQLAKFIFSSTLSGAVSEVCVLVSAAAWADPAFTMTTIIVPIAEKILAEAAAIQSSGSRSLSTNQEATMKWMICTMTAGLHYTGEALVPHKDLLHRTLEACFALARQSGCLGIGEGASQMVSVLLGALVAYYPVDQYRAVGAVDGCPGKPEEWVCDPASLEAQGAAIAWHMPSPQEVVFAEELLEAHMERPIREIQQECGGGTGEDGGTGGSGRGGKERKEQARVWLLQMEGALGARSSIRDFAGGPAAEGGDAASTPRGEYALVGQAGVLVGAAGLRERAAHALHLLVAQQVHSADAESLLLLMHVIDDLLSCGRREYTDWQQSYQAWRSDAALLTQPKVSMEPPAGLSDAMEISGAADSESEWRPRTARPRWLVVERAFLTMLWRASQAAYFRDIPRRDAKEAGEAYLTLFQDVLMLSQHKYKAVRQVAPPVLSRCFKRYPQLPATVLPPLLRALNGQSETGKQHDDSEEAVLGACTVLSGRVMCRHTMRVTEALKALLLALLGSAHHNTIKAQGAIVDLFTVISRRFSRMAAERSDEASAAVAATRKVIMEMLAAPASTSMHWRYTLMANILLLFFLRPRGRESPEDATALATHALQQAQAPLASVRPLGCTMLALLLKAPFKPLTTPTPSASSSRPTWRPRVLFAEATEEELANRSSSTEAALSAARAVLLQQGAGGEVLKEMMSMLALDHSQVGASGAGSARGSMGGTLGLGSRMLKLICNAREWPRGRQVATEAAQFWPLHVKIFKQLARAAPAEVMVQLRAPLEAACRSEERPQQCIAAEVFAGVLRSGVVETEEAGGAWEVWMAPLLTRTLADVPAELLAEWSAALRYAVSGSREVHQRTRRALLRALAAPPPPSAPSGVLAKRMIYLSAVLVETVHCDDPPLVAAQIDLLRELQETRAHASQQVREQLGALAALLCAAHLQPRRRVADGDAQTTSSVQAAVQEFVGSMVGSAMQDAQAVLDKGRPQESARHSGGEGEMHASAVKLAADTAEAGRGAGGEAAPCATAEATAMEVTPAAGNREAEAQGVARMETTMYWIMGMVKSGEVYPAVMEAIVDLLVPLLRVQEVPDRDFGMVSKRTLAYLKYLPFPAHLLPKVVAALKAGARDPLWHTRIAVLTFSQAFIFRHAFSLQSGHAEDLREVVFSLLSDVQLEVREMAAATLAGMLRGAGAGFAEQVRRRSLEVVNAMAGAGRARSSKKARQGGGGGQGLEGDAMLTLTQQHGGVLGLSACVMSVPYEVPEWLPEVLIGVAKASSKPQPIRDTVTKTLAEFKKTHQDTWAQTREAFTEEQWDALTDLSLSPSYIV</sequence>
<feature type="domain" description="Proteasome activator Blm10 middle HEAT repeats region" evidence="7">
    <location>
        <begin position="531"/>
        <end position="796"/>
    </location>
</feature>
<keyword evidence="4" id="KW-0234">DNA repair</keyword>
<comment type="caution">
    <text evidence="8">The sequence shown here is derived from an EMBL/GenBank/DDBJ whole genome shotgun (WGS) entry which is preliminary data.</text>
</comment>
<keyword evidence="9" id="KW-1185">Reference proteome</keyword>
<protein>
    <submittedName>
        <fullName evidence="8">Uncharacterized protein</fullName>
    </submittedName>
</protein>
<dbReference type="GO" id="GO:0005829">
    <property type="term" value="C:cytosol"/>
    <property type="evidence" value="ECO:0007669"/>
    <property type="project" value="TreeGrafter"/>
</dbReference>
<dbReference type="Pfam" id="PF16507">
    <property type="entry name" value="HEAT_PSME4_mid"/>
    <property type="match status" value="2"/>
</dbReference>
<dbReference type="Proteomes" id="UP001190700">
    <property type="component" value="Unassembled WGS sequence"/>
</dbReference>
<feature type="domain" description="Proteasome activator Blm10 middle HEAT repeats region" evidence="7">
    <location>
        <begin position="321"/>
        <end position="508"/>
    </location>
</feature>
<dbReference type="InterPro" id="IPR035309">
    <property type="entry name" value="PSME4"/>
</dbReference>
<reference evidence="8 9" key="1">
    <citation type="journal article" date="2015" name="Genome Biol. Evol.">
        <title>Comparative Genomics of a Bacterivorous Green Alga Reveals Evolutionary Causalities and Consequences of Phago-Mixotrophic Mode of Nutrition.</title>
        <authorList>
            <person name="Burns J.A."/>
            <person name="Paasch A."/>
            <person name="Narechania A."/>
            <person name="Kim E."/>
        </authorList>
    </citation>
    <scope>NUCLEOTIDE SEQUENCE [LARGE SCALE GENOMIC DNA]</scope>
    <source>
        <strain evidence="8 9">PLY_AMNH</strain>
    </source>
</reference>
<comment type="similarity">
    <text evidence="1">Belongs to the BLM10 family.</text>
</comment>
<feature type="compositionally biased region" description="Gly residues" evidence="5">
    <location>
        <begin position="798"/>
        <end position="813"/>
    </location>
</feature>
<dbReference type="PANTHER" id="PTHR32170">
    <property type="entry name" value="PROTEASOME ACTIVATOR COMPLEX SUBUNIT 4"/>
    <property type="match status" value="1"/>
</dbReference>
<feature type="domain" description="Proteasome activator complex subunit 4 C-terminal" evidence="6">
    <location>
        <begin position="1826"/>
        <end position="1911"/>
    </location>
</feature>
<gene>
    <name evidence="8" type="ORF">CYMTET_14830</name>
</gene>
<evidence type="ECO:0000256" key="1">
    <source>
        <dbReference type="ARBA" id="ARBA00005739"/>
    </source>
</evidence>
<name>A0AAE0L9M1_9CHLO</name>
<evidence type="ECO:0000256" key="5">
    <source>
        <dbReference type="SAM" id="MobiDB-lite"/>
    </source>
</evidence>
<dbReference type="InterPro" id="IPR021843">
    <property type="entry name" value="PSME4_C"/>
</dbReference>
<dbReference type="GO" id="GO:0070628">
    <property type="term" value="F:proteasome binding"/>
    <property type="evidence" value="ECO:0007669"/>
    <property type="project" value="InterPro"/>
</dbReference>
<dbReference type="GO" id="GO:0016504">
    <property type="term" value="F:peptidase activator activity"/>
    <property type="evidence" value="ECO:0007669"/>
    <property type="project" value="InterPro"/>
</dbReference>
<evidence type="ECO:0000256" key="2">
    <source>
        <dbReference type="ARBA" id="ARBA00022737"/>
    </source>
</evidence>
<evidence type="ECO:0000259" key="6">
    <source>
        <dbReference type="Pfam" id="PF11919"/>
    </source>
</evidence>
<keyword evidence="2" id="KW-0677">Repeat</keyword>
<evidence type="ECO:0000313" key="8">
    <source>
        <dbReference type="EMBL" id="KAK3277143.1"/>
    </source>
</evidence>
<keyword evidence="3" id="KW-0227">DNA damage</keyword>
<accession>A0AAE0L9M1</accession>
<evidence type="ECO:0000259" key="7">
    <source>
        <dbReference type="Pfam" id="PF16507"/>
    </source>
</evidence>
<evidence type="ECO:0000256" key="3">
    <source>
        <dbReference type="ARBA" id="ARBA00022763"/>
    </source>
</evidence>
<dbReference type="GO" id="GO:0010499">
    <property type="term" value="P:proteasomal ubiquitin-independent protein catabolic process"/>
    <property type="evidence" value="ECO:0007669"/>
    <property type="project" value="TreeGrafter"/>
</dbReference>
<feature type="region of interest" description="Disordered" evidence="5">
    <location>
        <begin position="1800"/>
        <end position="1819"/>
    </location>
</feature>
<dbReference type="Pfam" id="PF11919">
    <property type="entry name" value="PSME4_C"/>
    <property type="match status" value="1"/>
</dbReference>
<dbReference type="EMBL" id="LGRX02006236">
    <property type="protein sequence ID" value="KAK3277143.1"/>
    <property type="molecule type" value="Genomic_DNA"/>
</dbReference>
<dbReference type="GO" id="GO:0006281">
    <property type="term" value="P:DNA repair"/>
    <property type="evidence" value="ECO:0007669"/>
    <property type="project" value="UniProtKB-KW"/>
</dbReference>
<dbReference type="SUPFAM" id="SSF48371">
    <property type="entry name" value="ARM repeat"/>
    <property type="match status" value="2"/>
</dbReference>
<dbReference type="InterPro" id="IPR032430">
    <property type="entry name" value="Blm10_mid"/>
</dbReference>
<feature type="region of interest" description="Disordered" evidence="5">
    <location>
        <begin position="796"/>
        <end position="817"/>
    </location>
</feature>
<evidence type="ECO:0000256" key="4">
    <source>
        <dbReference type="ARBA" id="ARBA00023204"/>
    </source>
</evidence>
<proteinExistence type="inferred from homology"/>
<dbReference type="InterPro" id="IPR016024">
    <property type="entry name" value="ARM-type_fold"/>
</dbReference>
<evidence type="ECO:0000313" key="9">
    <source>
        <dbReference type="Proteomes" id="UP001190700"/>
    </source>
</evidence>
<dbReference type="GO" id="GO:0005634">
    <property type="term" value="C:nucleus"/>
    <property type="evidence" value="ECO:0007669"/>
    <property type="project" value="UniProtKB-SubCell"/>
</dbReference>
<dbReference type="PANTHER" id="PTHR32170:SF3">
    <property type="entry name" value="PROTEASOME ACTIVATOR COMPLEX SUBUNIT 4"/>
    <property type="match status" value="1"/>
</dbReference>
<organism evidence="8 9">
    <name type="scientific">Cymbomonas tetramitiformis</name>
    <dbReference type="NCBI Taxonomy" id="36881"/>
    <lineage>
        <taxon>Eukaryota</taxon>
        <taxon>Viridiplantae</taxon>
        <taxon>Chlorophyta</taxon>
        <taxon>Pyramimonadophyceae</taxon>
        <taxon>Pyramimonadales</taxon>
        <taxon>Pyramimonadaceae</taxon>
        <taxon>Cymbomonas</taxon>
    </lineage>
</organism>